<protein>
    <submittedName>
        <fullName evidence="8">Xanthine dehydrogenase small subunit</fullName>
        <ecNumber evidence="8">1.17.1.4</ecNumber>
    </submittedName>
</protein>
<feature type="domain" description="FAD-binding PCMH-type" evidence="7">
    <location>
        <begin position="188"/>
        <end position="361"/>
    </location>
</feature>
<dbReference type="PROSITE" id="PS51387">
    <property type="entry name" value="FAD_PCMH"/>
    <property type="match status" value="1"/>
</dbReference>
<feature type="domain" description="2Fe-2S ferredoxin-type" evidence="6">
    <location>
        <begin position="3"/>
        <end position="88"/>
    </location>
</feature>
<evidence type="ECO:0000313" key="8">
    <source>
        <dbReference type="EMBL" id="MCB5363011.1"/>
    </source>
</evidence>
<keyword evidence="9" id="KW-1185">Reference proteome</keyword>
<dbReference type="InterPro" id="IPR012175">
    <property type="entry name" value="Xanth_DH_ssu_bac"/>
</dbReference>
<proteinExistence type="predicted"/>
<dbReference type="Pfam" id="PF03450">
    <property type="entry name" value="CO_deh_flav_C"/>
    <property type="match status" value="1"/>
</dbReference>
<comment type="caution">
    <text evidence="8">The sequence shown here is derived from an EMBL/GenBank/DDBJ whole genome shotgun (WGS) entry which is preliminary data.</text>
</comment>
<dbReference type="NCBIfam" id="TIGR02963">
    <property type="entry name" value="xanthine_xdhA"/>
    <property type="match status" value="1"/>
</dbReference>
<keyword evidence="4 8" id="KW-0560">Oxidoreductase</keyword>
<dbReference type="PIRSF" id="PIRSF036557">
    <property type="entry name" value="XdhA_RC"/>
    <property type="match status" value="1"/>
</dbReference>
<dbReference type="SUPFAM" id="SSF55447">
    <property type="entry name" value="CO dehydrogenase flavoprotein C-terminal domain-like"/>
    <property type="match status" value="1"/>
</dbReference>
<dbReference type="EMBL" id="JACDXW010000002">
    <property type="protein sequence ID" value="MCB5363011.1"/>
    <property type="molecule type" value="Genomic_DNA"/>
</dbReference>
<dbReference type="Pfam" id="PF01799">
    <property type="entry name" value="Fer2_2"/>
    <property type="match status" value="1"/>
</dbReference>
<dbReference type="Pfam" id="PF00111">
    <property type="entry name" value="Fer2"/>
    <property type="match status" value="1"/>
</dbReference>
<dbReference type="InterPro" id="IPR002888">
    <property type="entry name" value="2Fe-2S-bd"/>
</dbReference>
<dbReference type="SMART" id="SM01092">
    <property type="entry name" value="CO_deh_flav_C"/>
    <property type="match status" value="1"/>
</dbReference>
<evidence type="ECO:0000259" key="7">
    <source>
        <dbReference type="PROSITE" id="PS51387"/>
    </source>
</evidence>
<gene>
    <name evidence="8" type="primary">xdhA</name>
    <name evidence="8" type="ORF">H0484_04485</name>
</gene>
<dbReference type="SUPFAM" id="SSF47741">
    <property type="entry name" value="CO dehydrogenase ISP C-domain like"/>
    <property type="match status" value="1"/>
</dbReference>
<accession>A0ABS8CAF1</accession>
<dbReference type="Gene3D" id="3.30.43.10">
    <property type="entry name" value="Uridine Diphospho-n-acetylenolpyruvylglucosamine Reductase, domain 2"/>
    <property type="match status" value="1"/>
</dbReference>
<evidence type="ECO:0000256" key="3">
    <source>
        <dbReference type="ARBA" id="ARBA00022827"/>
    </source>
</evidence>
<dbReference type="Proteomes" id="UP000776983">
    <property type="component" value="Unassembled WGS sequence"/>
</dbReference>
<keyword evidence="2" id="KW-0479">Metal-binding</keyword>
<dbReference type="SUPFAM" id="SSF56176">
    <property type="entry name" value="FAD-binding/transporter-associated domain-like"/>
    <property type="match status" value="1"/>
</dbReference>
<dbReference type="RefSeq" id="WP_226953254.1">
    <property type="nucleotide sequence ID" value="NZ_JACDXW010000002.1"/>
</dbReference>
<dbReference type="InterPro" id="IPR036318">
    <property type="entry name" value="FAD-bd_PCMH-like_sf"/>
</dbReference>
<sequence>MRQAVHFLLNGQLRRLEAFDPTLTVLRYLRETEALLGTKEGCAEGDCGACTAVVADLHEGQLRYRAVNSCIQFVAQLDGKALFTVEALQSQAGLHPVQQAMVDCHGSQCGFCTPGFVMSMYAGSLNGVKPQRQAINEMLAGNLCRCTGYTPIIEAATRVLSQAPQPACAPAALQQQLEALPKHEGFELEYQGRRFIAPANSEELAQVLQRHPDATLLAGGTDVGLFVTKQHRSLATVVHLEKIPELSQIRQEGGGVRIGAAVSYQRARSALSRLYPALDALVSRVGAVQVRSMGTVGGNIGNGSPIGDMPPALIAAGAQLTLRCGSEVRSLPLEDYFIAYGKQNRQVGEWIESIWVPEPPANAVYRVYKITKRFEQDISSVCGAFNIGLLYHGDIPTVESARICFGGMAGTPLRATGCERWLVGRPWNAETIEQAAAILGREYTPLSDFRASAEYRSLVAANLLRRLYAQTVGQEDCAIAC</sequence>
<evidence type="ECO:0000256" key="4">
    <source>
        <dbReference type="ARBA" id="ARBA00023002"/>
    </source>
</evidence>
<keyword evidence="1" id="KW-0285">Flavoprotein</keyword>
<dbReference type="GO" id="GO:0004854">
    <property type="term" value="F:xanthine dehydrogenase activity"/>
    <property type="evidence" value="ECO:0007669"/>
    <property type="project" value="UniProtKB-EC"/>
</dbReference>
<dbReference type="InterPro" id="IPR006058">
    <property type="entry name" value="2Fe2S_fd_BS"/>
</dbReference>
<dbReference type="PANTHER" id="PTHR45444">
    <property type="entry name" value="XANTHINE DEHYDROGENASE"/>
    <property type="match status" value="1"/>
</dbReference>
<dbReference type="InterPro" id="IPR016166">
    <property type="entry name" value="FAD-bd_PCMH"/>
</dbReference>
<dbReference type="InterPro" id="IPR014307">
    <property type="entry name" value="Xanthine_DH_ssu"/>
</dbReference>
<name>A0ABS8CAF1_9BURK</name>
<dbReference type="InterPro" id="IPR005107">
    <property type="entry name" value="CO_DH_flav_C"/>
</dbReference>
<dbReference type="Gene3D" id="3.30.390.50">
    <property type="entry name" value="CO dehydrogenase flavoprotein, C-terminal domain"/>
    <property type="match status" value="1"/>
</dbReference>
<evidence type="ECO:0000256" key="1">
    <source>
        <dbReference type="ARBA" id="ARBA00022630"/>
    </source>
</evidence>
<evidence type="ECO:0000313" key="9">
    <source>
        <dbReference type="Proteomes" id="UP000776983"/>
    </source>
</evidence>
<evidence type="ECO:0000259" key="6">
    <source>
        <dbReference type="PROSITE" id="PS51085"/>
    </source>
</evidence>
<dbReference type="Gene3D" id="3.10.20.30">
    <property type="match status" value="1"/>
</dbReference>
<organism evidence="8 9">
    <name type="scientific">Mesopusillimonas faecipullorum</name>
    <dbReference type="NCBI Taxonomy" id="2755040"/>
    <lineage>
        <taxon>Bacteria</taxon>
        <taxon>Pseudomonadati</taxon>
        <taxon>Pseudomonadota</taxon>
        <taxon>Betaproteobacteria</taxon>
        <taxon>Burkholderiales</taxon>
        <taxon>Alcaligenaceae</taxon>
        <taxon>Mesopusillimonas</taxon>
    </lineage>
</organism>
<dbReference type="SUPFAM" id="SSF54292">
    <property type="entry name" value="2Fe-2S ferredoxin-like"/>
    <property type="match status" value="1"/>
</dbReference>
<dbReference type="EC" id="1.17.1.4" evidence="8"/>
<dbReference type="InterPro" id="IPR002346">
    <property type="entry name" value="Mopterin_DH_FAD-bd"/>
</dbReference>
<dbReference type="InterPro" id="IPR036884">
    <property type="entry name" value="2Fe-2S-bd_dom_sf"/>
</dbReference>
<dbReference type="Gene3D" id="1.10.150.120">
    <property type="entry name" value="[2Fe-2S]-binding domain"/>
    <property type="match status" value="1"/>
</dbReference>
<dbReference type="InterPro" id="IPR012675">
    <property type="entry name" value="Beta-grasp_dom_sf"/>
</dbReference>
<dbReference type="InterPro" id="IPR001041">
    <property type="entry name" value="2Fe-2S_ferredoxin-type"/>
</dbReference>
<dbReference type="InterPro" id="IPR016208">
    <property type="entry name" value="Ald_Oxase/xanthine_DH-like"/>
</dbReference>
<evidence type="ECO:0000256" key="5">
    <source>
        <dbReference type="ARBA" id="ARBA00023004"/>
    </source>
</evidence>
<dbReference type="InterPro" id="IPR036683">
    <property type="entry name" value="CO_DH_flav_C_dom_sf"/>
</dbReference>
<reference evidence="8 9" key="1">
    <citation type="submission" date="2020-07" db="EMBL/GenBank/DDBJ databases">
        <title>Pusillimonas sp. nov., isolated from poultry manure in Taiwan.</title>
        <authorList>
            <person name="Lin S.-Y."/>
            <person name="Tang Y.-S."/>
            <person name="Young C.-C."/>
        </authorList>
    </citation>
    <scope>NUCLEOTIDE SEQUENCE [LARGE SCALE GENOMIC DNA]</scope>
    <source>
        <strain evidence="8 9">CC-YST705</strain>
    </source>
</reference>
<dbReference type="PROSITE" id="PS51085">
    <property type="entry name" value="2FE2S_FER_2"/>
    <property type="match status" value="1"/>
</dbReference>
<dbReference type="InterPro" id="IPR036010">
    <property type="entry name" value="2Fe-2S_ferredoxin-like_sf"/>
</dbReference>
<dbReference type="CDD" id="cd00207">
    <property type="entry name" value="fer2"/>
    <property type="match status" value="1"/>
</dbReference>
<dbReference type="Gene3D" id="3.30.465.10">
    <property type="match status" value="1"/>
</dbReference>
<keyword evidence="3" id="KW-0274">FAD</keyword>
<evidence type="ECO:0000256" key="2">
    <source>
        <dbReference type="ARBA" id="ARBA00022723"/>
    </source>
</evidence>
<dbReference type="PROSITE" id="PS00197">
    <property type="entry name" value="2FE2S_FER_1"/>
    <property type="match status" value="1"/>
</dbReference>
<dbReference type="InterPro" id="IPR016169">
    <property type="entry name" value="FAD-bd_PCMH_sub2"/>
</dbReference>
<keyword evidence="5" id="KW-0408">Iron</keyword>
<dbReference type="Pfam" id="PF00941">
    <property type="entry name" value="FAD_binding_5"/>
    <property type="match status" value="1"/>
</dbReference>
<dbReference type="InterPro" id="IPR016167">
    <property type="entry name" value="FAD-bd_PCMH_sub1"/>
</dbReference>
<dbReference type="PANTHER" id="PTHR45444:SF3">
    <property type="entry name" value="XANTHINE DEHYDROGENASE"/>
    <property type="match status" value="1"/>
</dbReference>